<evidence type="ECO:0000256" key="1">
    <source>
        <dbReference type="ARBA" id="ARBA00005721"/>
    </source>
</evidence>
<gene>
    <name evidence="3" type="ORF">EDC03_3412</name>
</gene>
<evidence type="ECO:0000256" key="2">
    <source>
        <dbReference type="SAM" id="MobiDB-lite"/>
    </source>
</evidence>
<dbReference type="OrthoDB" id="3782443at2"/>
<proteinExistence type="inferred from homology"/>
<comment type="similarity">
    <text evidence="1">Belongs to the asp23 family.</text>
</comment>
<dbReference type="InterPro" id="IPR005531">
    <property type="entry name" value="Asp23"/>
</dbReference>
<dbReference type="InParanoid" id="A0A3N1G8K4"/>
<organism evidence="3 4">
    <name type="scientific">Pseudokineococcus lusitanus</name>
    <dbReference type="NCBI Taxonomy" id="763993"/>
    <lineage>
        <taxon>Bacteria</taxon>
        <taxon>Bacillati</taxon>
        <taxon>Actinomycetota</taxon>
        <taxon>Actinomycetes</taxon>
        <taxon>Kineosporiales</taxon>
        <taxon>Kineosporiaceae</taxon>
        <taxon>Pseudokineococcus</taxon>
    </lineage>
</organism>
<dbReference type="Pfam" id="PF03780">
    <property type="entry name" value="Asp23"/>
    <property type="match status" value="1"/>
</dbReference>
<sequence length="147" mass="14832">MADAVGTAPPGARAGTSGPTTGATTGPGTDPGRRGRLHVADRALQRIAVRAAEGVDGVLPAAVGRVAGLLGSGLPAVELERAGRHVRVQVDVAIRWPAPAPRVTAQVRDAVSAQVARTAGLVVDAVSVTVRDVVRAPEGPVPVRVVR</sequence>
<dbReference type="EMBL" id="RJKN01000013">
    <property type="protein sequence ID" value="ROP26562.1"/>
    <property type="molecule type" value="Genomic_DNA"/>
</dbReference>
<accession>A0A3N1G8K4</accession>
<protein>
    <submittedName>
        <fullName evidence="3">Putative alkaline shock family protein YloU</fullName>
    </submittedName>
</protein>
<comment type="caution">
    <text evidence="3">The sequence shown here is derived from an EMBL/GenBank/DDBJ whole genome shotgun (WGS) entry which is preliminary data.</text>
</comment>
<feature type="compositionally biased region" description="Low complexity" evidence="2">
    <location>
        <begin position="1"/>
        <end position="30"/>
    </location>
</feature>
<dbReference type="AlphaFoldDB" id="A0A3N1G8K4"/>
<evidence type="ECO:0000313" key="3">
    <source>
        <dbReference type="EMBL" id="ROP26562.1"/>
    </source>
</evidence>
<name>A0A3N1G8K4_9ACTN</name>
<reference evidence="3 4" key="1">
    <citation type="journal article" date="2015" name="Stand. Genomic Sci.">
        <title>Genomic Encyclopedia of Bacterial and Archaeal Type Strains, Phase III: the genomes of soil and plant-associated and newly described type strains.</title>
        <authorList>
            <person name="Whitman W.B."/>
            <person name="Woyke T."/>
            <person name="Klenk H.P."/>
            <person name="Zhou Y."/>
            <person name="Lilburn T.G."/>
            <person name="Beck B.J."/>
            <person name="De Vos P."/>
            <person name="Vandamme P."/>
            <person name="Eisen J.A."/>
            <person name="Garrity G."/>
            <person name="Hugenholtz P."/>
            <person name="Kyrpides N.C."/>
        </authorList>
    </citation>
    <scope>NUCLEOTIDE SEQUENCE [LARGE SCALE GENOMIC DNA]</scope>
    <source>
        <strain evidence="3 4">CECT 7306</strain>
    </source>
</reference>
<evidence type="ECO:0000313" key="4">
    <source>
        <dbReference type="Proteomes" id="UP000276232"/>
    </source>
</evidence>
<dbReference type="Proteomes" id="UP000276232">
    <property type="component" value="Unassembled WGS sequence"/>
</dbReference>
<dbReference type="RefSeq" id="WP_123381465.1">
    <property type="nucleotide sequence ID" value="NZ_RJKN01000013.1"/>
</dbReference>
<keyword evidence="4" id="KW-1185">Reference proteome</keyword>
<feature type="region of interest" description="Disordered" evidence="2">
    <location>
        <begin position="1"/>
        <end position="35"/>
    </location>
</feature>